<dbReference type="Proteomes" id="UP000486351">
    <property type="component" value="Unassembled WGS sequence"/>
</dbReference>
<feature type="compositionally biased region" description="Basic residues" evidence="1">
    <location>
        <begin position="182"/>
        <end position="193"/>
    </location>
</feature>
<feature type="compositionally biased region" description="Polar residues" evidence="1">
    <location>
        <begin position="125"/>
        <end position="134"/>
    </location>
</feature>
<name>A0A6G0QVZ7_9STRA</name>
<gene>
    <name evidence="2" type="ORF">PF008_g21660</name>
</gene>
<dbReference type="EMBL" id="QXFY01001968">
    <property type="protein sequence ID" value="KAE9305655.1"/>
    <property type="molecule type" value="Genomic_DNA"/>
</dbReference>
<evidence type="ECO:0008006" key="4">
    <source>
        <dbReference type="Google" id="ProtNLM"/>
    </source>
</evidence>
<feature type="compositionally biased region" description="Basic and acidic residues" evidence="1">
    <location>
        <begin position="27"/>
        <end position="55"/>
    </location>
</feature>
<evidence type="ECO:0000256" key="1">
    <source>
        <dbReference type="SAM" id="MobiDB-lite"/>
    </source>
</evidence>
<organism evidence="2 3">
    <name type="scientific">Phytophthora fragariae</name>
    <dbReference type="NCBI Taxonomy" id="53985"/>
    <lineage>
        <taxon>Eukaryota</taxon>
        <taxon>Sar</taxon>
        <taxon>Stramenopiles</taxon>
        <taxon>Oomycota</taxon>
        <taxon>Peronosporomycetes</taxon>
        <taxon>Peronosporales</taxon>
        <taxon>Peronosporaceae</taxon>
        <taxon>Phytophthora</taxon>
    </lineage>
</organism>
<accession>A0A6G0QVZ7</accession>
<protein>
    <recommendedName>
        <fullName evidence="4">PiggyBac transposable element-derived protein domain-containing protein</fullName>
    </recommendedName>
</protein>
<evidence type="ECO:0000313" key="2">
    <source>
        <dbReference type="EMBL" id="KAE9305655.1"/>
    </source>
</evidence>
<reference evidence="2 3" key="1">
    <citation type="submission" date="2018-09" db="EMBL/GenBank/DDBJ databases">
        <title>Genomic investigation of the strawberry pathogen Phytophthora fragariae indicates pathogenicity is determined by transcriptional variation in three key races.</title>
        <authorList>
            <person name="Adams T.M."/>
            <person name="Armitage A.D."/>
            <person name="Sobczyk M.K."/>
            <person name="Bates H.J."/>
            <person name="Dunwell J.M."/>
            <person name="Nellist C.F."/>
            <person name="Harrison R.J."/>
        </authorList>
    </citation>
    <scope>NUCLEOTIDE SEQUENCE [LARGE SCALE GENOMIC DNA]</scope>
    <source>
        <strain evidence="2 3">NOV-77</strain>
    </source>
</reference>
<feature type="region of interest" description="Disordered" evidence="1">
    <location>
        <begin position="1"/>
        <end position="58"/>
    </location>
</feature>
<comment type="caution">
    <text evidence="2">The sequence shown here is derived from an EMBL/GenBank/DDBJ whole genome shotgun (WGS) entry which is preliminary data.</text>
</comment>
<proteinExistence type="predicted"/>
<dbReference type="AlphaFoldDB" id="A0A6G0QVZ7"/>
<feature type="region of interest" description="Disordered" evidence="1">
    <location>
        <begin position="89"/>
        <end position="137"/>
    </location>
</feature>
<feature type="compositionally biased region" description="Basic residues" evidence="1">
    <location>
        <begin position="107"/>
        <end position="118"/>
    </location>
</feature>
<evidence type="ECO:0000313" key="3">
    <source>
        <dbReference type="Proteomes" id="UP000486351"/>
    </source>
</evidence>
<feature type="compositionally biased region" description="Polar residues" evidence="1">
    <location>
        <begin position="200"/>
        <end position="220"/>
    </location>
</feature>
<feature type="region of interest" description="Disordered" evidence="1">
    <location>
        <begin position="176"/>
        <end position="223"/>
    </location>
</feature>
<sequence>MRSFPFSENAWKPEARLAMANPQQGAEPREEGVEPRGEEAEAKEEGAEPREEGEAAIRASGVAAAGLGRATSALEALTGAQTTLCTTATHTVPSKQAAAISAPDLRKRGRPKGSKNKPKPGQPAAKQSRSTEQVSGVAAAGLGRATSALEALTGVRMTLCTTATYTVPLNQAAAISAPAPRNRGRPKGSKNKPKLGQPAAKQSRSTEQVSATQNRSTTPRRSLDKVLTEVAASAEVPQFVQGADTELPISAIESTVLPPTPAAVAPSGNSTVLPNEGLPDPEHLIATEPATPPSSQRAKRTPLPSVLSMYVDILVAFSPAKKGFITQKKTYAGVGNAFLVGRVCRLLKRSLFQINWLDSQFQKYVETLNLSAVQQENANYRSLHGRSTGVGWGRLCAVGDGEEVHVDGDADAGAVYGVFRASGGASDLIS</sequence>